<accession>A0A0D1CP28</accession>
<organism evidence="4 5">
    <name type="scientific">Jannaschia aquimarina</name>
    <dbReference type="NCBI Taxonomy" id="935700"/>
    <lineage>
        <taxon>Bacteria</taxon>
        <taxon>Pseudomonadati</taxon>
        <taxon>Pseudomonadota</taxon>
        <taxon>Alphaproteobacteria</taxon>
        <taxon>Rhodobacterales</taxon>
        <taxon>Roseobacteraceae</taxon>
        <taxon>Jannaschia</taxon>
    </lineage>
</organism>
<comment type="subcellular location">
    <subcellularLocation>
        <location evidence="2">Cell outer membrane</location>
    </subcellularLocation>
</comment>
<evidence type="ECO:0000313" key="5">
    <source>
        <dbReference type="Proteomes" id="UP000032232"/>
    </source>
</evidence>
<dbReference type="PIRSF" id="PIRSF036893">
    <property type="entry name" value="Lipocalin_ApoD"/>
    <property type="match status" value="1"/>
</dbReference>
<keyword evidence="2" id="KW-0472">Membrane</keyword>
<evidence type="ECO:0000259" key="3">
    <source>
        <dbReference type="Pfam" id="PF08212"/>
    </source>
</evidence>
<dbReference type="STRING" id="935700.jaqu_17500"/>
<dbReference type="InterPro" id="IPR012674">
    <property type="entry name" value="Calycin"/>
</dbReference>
<dbReference type="Pfam" id="PF08212">
    <property type="entry name" value="Lipocalin_2"/>
    <property type="match status" value="1"/>
</dbReference>
<comment type="similarity">
    <text evidence="1 2">Belongs to the calycin superfamily. Lipocalin family.</text>
</comment>
<dbReference type="InterPro" id="IPR000566">
    <property type="entry name" value="Lipocln_cytosolic_FA-bd_dom"/>
</dbReference>
<evidence type="ECO:0000313" key="4">
    <source>
        <dbReference type="EMBL" id="KIT16522.1"/>
    </source>
</evidence>
<keyword evidence="2" id="KW-0449">Lipoprotein</keyword>
<keyword evidence="5" id="KW-1185">Reference proteome</keyword>
<dbReference type="InterPro" id="IPR047202">
    <property type="entry name" value="Lipocalin_Blc-like_dom"/>
</dbReference>
<dbReference type="InterPro" id="IPR022271">
    <property type="entry name" value="Lipocalin_ApoD"/>
</dbReference>
<reference evidence="4 5" key="1">
    <citation type="submission" date="2015-02" db="EMBL/GenBank/DDBJ databases">
        <title>Genome Sequence of Jannaschia aquimarina DSM28248, a member of the Roseobacter clade.</title>
        <authorList>
            <person name="Voget S."/>
            <person name="Daniel R."/>
        </authorList>
    </citation>
    <scope>NUCLEOTIDE SEQUENCE [LARGE SCALE GENOMIC DNA]</scope>
    <source>
        <strain evidence="4 5">GSW-M26</strain>
    </source>
</reference>
<keyword evidence="2" id="KW-0446">Lipid-binding</keyword>
<dbReference type="CDD" id="cd19438">
    <property type="entry name" value="lipocalin_Blc-like"/>
    <property type="match status" value="1"/>
</dbReference>
<feature type="chain" id="PRO_5013437560" description="Outer membrane lipoprotein Blc" evidence="2">
    <location>
        <begin position="22"/>
        <end position="179"/>
    </location>
</feature>
<dbReference type="GO" id="GO:0009279">
    <property type="term" value="C:cell outer membrane"/>
    <property type="evidence" value="ECO:0007669"/>
    <property type="project" value="UniProtKB-SubCell"/>
</dbReference>
<dbReference type="GO" id="GO:0008289">
    <property type="term" value="F:lipid binding"/>
    <property type="evidence" value="ECO:0007669"/>
    <property type="project" value="UniProtKB-UniRule"/>
</dbReference>
<dbReference type="EMBL" id="JYFE01000032">
    <property type="protein sequence ID" value="KIT16522.1"/>
    <property type="molecule type" value="Genomic_DNA"/>
</dbReference>
<comment type="caution">
    <text evidence="4">The sequence shown here is derived from an EMBL/GenBank/DDBJ whole genome shotgun (WGS) entry which is preliminary data.</text>
</comment>
<dbReference type="Proteomes" id="UP000032232">
    <property type="component" value="Unassembled WGS sequence"/>
</dbReference>
<dbReference type="InterPro" id="IPR022272">
    <property type="entry name" value="Lipocalin_CS"/>
</dbReference>
<evidence type="ECO:0000256" key="2">
    <source>
        <dbReference type="PIRNR" id="PIRNR036893"/>
    </source>
</evidence>
<feature type="signal peptide" evidence="2">
    <location>
        <begin position="1"/>
        <end position="21"/>
    </location>
</feature>
<dbReference type="PROSITE" id="PS00213">
    <property type="entry name" value="LIPOCALIN"/>
    <property type="match status" value="1"/>
</dbReference>
<gene>
    <name evidence="4" type="primary">blc</name>
    <name evidence="4" type="ORF">jaqu_17500</name>
</gene>
<name>A0A0D1CP28_9RHOB</name>
<proteinExistence type="inferred from homology"/>
<dbReference type="PROSITE" id="PS51257">
    <property type="entry name" value="PROKAR_LIPOPROTEIN"/>
    <property type="match status" value="1"/>
</dbReference>
<keyword evidence="2" id="KW-0732">Signal</keyword>
<dbReference type="Gene3D" id="2.40.128.20">
    <property type="match status" value="1"/>
</dbReference>
<protein>
    <recommendedName>
        <fullName evidence="2">Outer membrane lipoprotein Blc</fullName>
    </recommendedName>
</protein>
<dbReference type="GO" id="GO:0006950">
    <property type="term" value="P:response to stress"/>
    <property type="evidence" value="ECO:0007669"/>
    <property type="project" value="UniProtKB-ARBA"/>
</dbReference>
<dbReference type="SUPFAM" id="SSF50814">
    <property type="entry name" value="Lipocalins"/>
    <property type="match status" value="1"/>
</dbReference>
<dbReference type="PANTHER" id="PTHR10612:SF34">
    <property type="entry name" value="APOLIPOPROTEIN D"/>
    <property type="match status" value="1"/>
</dbReference>
<dbReference type="OrthoDB" id="594739at2"/>
<feature type="domain" description="Lipocalin/cytosolic fatty-acid binding" evidence="3">
    <location>
        <begin position="41"/>
        <end position="177"/>
    </location>
</feature>
<keyword evidence="2" id="KW-0998">Cell outer membrane</keyword>
<comment type="subunit">
    <text evidence="2">Homodimer.</text>
</comment>
<sequence>MRRAAALLCLVLAACGGTPLAPLLPSYRDASVPIASKADFDPARFAGRWYQIAAYPVPFQNGCASATAEYAPRPDGTLAVRNTCLGPQGDPIRAITGTATPDGPGRLDVELSGVPFSAPLWILWTDADYRVAVLGQPDGRAGWILARDRRLRADLRAAARTVLEFNGYRLDALRETPPG</sequence>
<dbReference type="PANTHER" id="PTHR10612">
    <property type="entry name" value="APOLIPOPROTEIN D"/>
    <property type="match status" value="1"/>
</dbReference>
<dbReference type="PATRIC" id="fig|935700.4.peg.1814"/>
<comment type="function">
    <text evidence="2">Involved in the storage or transport of lipids necessary for membrane maintenance under stressful conditions. Displays a binding preference for lysophospholipids.</text>
</comment>
<evidence type="ECO:0000256" key="1">
    <source>
        <dbReference type="ARBA" id="ARBA00006889"/>
    </source>
</evidence>
<dbReference type="AlphaFoldDB" id="A0A0D1CP28"/>